<dbReference type="InterPro" id="IPR013785">
    <property type="entry name" value="Aldolase_TIM"/>
</dbReference>
<dbReference type="Pfam" id="PF00834">
    <property type="entry name" value="Ribul_P_3_epim"/>
    <property type="match status" value="1"/>
</dbReference>
<dbReference type="STRING" id="1802723.A2675_01200"/>
<name>A0A1G2S4U2_9BACT</name>
<proteinExistence type="predicted"/>
<protein>
    <recommendedName>
        <fullName evidence="5">Ribulose-phosphate 3-epimerase</fullName>
    </recommendedName>
</protein>
<dbReference type="GO" id="GO:0016857">
    <property type="term" value="F:racemase and epimerase activity, acting on carbohydrates and derivatives"/>
    <property type="evidence" value="ECO:0007669"/>
    <property type="project" value="InterPro"/>
</dbReference>
<evidence type="ECO:0000313" key="3">
    <source>
        <dbReference type="EMBL" id="OHA80103.1"/>
    </source>
</evidence>
<accession>A0A1G2S4U2</accession>
<dbReference type="GO" id="GO:0005975">
    <property type="term" value="P:carbohydrate metabolic process"/>
    <property type="evidence" value="ECO:0007669"/>
    <property type="project" value="InterPro"/>
</dbReference>
<evidence type="ECO:0000256" key="1">
    <source>
        <dbReference type="ARBA" id="ARBA00022723"/>
    </source>
</evidence>
<sequence length="238" mass="25882">MTEIIPAMMPKDLEDFIETAKRLVGVVPVVQVDIMDGIFVSEKTWPFSPLGSEQFTQMADQGSGMPFHGELAFELDLMVDRPFTTFAKWLALLPKRIIFHTESTDNLAGILEGLVPRRPGLEVGIALDTSTPNEMIVPYLEMKTSAGAPLVDFVQCMGIARIGYQGEPFDDRVLGKIKHFRERYPELIISVDGGVGFDNAAALIAAGANRLVSGSAIMQSDNIPAAIERLKTGSTAAI</sequence>
<dbReference type="Gene3D" id="3.20.20.70">
    <property type="entry name" value="Aldolase class I"/>
    <property type="match status" value="1"/>
</dbReference>
<dbReference type="Proteomes" id="UP000176997">
    <property type="component" value="Unassembled WGS sequence"/>
</dbReference>
<evidence type="ECO:0000256" key="2">
    <source>
        <dbReference type="ARBA" id="ARBA00023235"/>
    </source>
</evidence>
<dbReference type="GO" id="GO:0046872">
    <property type="term" value="F:metal ion binding"/>
    <property type="evidence" value="ECO:0007669"/>
    <property type="project" value="UniProtKB-KW"/>
</dbReference>
<keyword evidence="2" id="KW-0413">Isomerase</keyword>
<dbReference type="SUPFAM" id="SSF51366">
    <property type="entry name" value="Ribulose-phoshate binding barrel"/>
    <property type="match status" value="1"/>
</dbReference>
<dbReference type="EMBL" id="MHUS01000036">
    <property type="protein sequence ID" value="OHA80103.1"/>
    <property type="molecule type" value="Genomic_DNA"/>
</dbReference>
<organism evidence="3 4">
    <name type="scientific">Candidatus Yonathbacteria bacterium RIFCSPHIGHO2_01_FULL_51_10</name>
    <dbReference type="NCBI Taxonomy" id="1802723"/>
    <lineage>
        <taxon>Bacteria</taxon>
        <taxon>Candidatus Yonathiibacteriota</taxon>
    </lineage>
</organism>
<dbReference type="PANTHER" id="PTHR11749">
    <property type="entry name" value="RIBULOSE-5-PHOSPHATE-3-EPIMERASE"/>
    <property type="match status" value="1"/>
</dbReference>
<gene>
    <name evidence="3" type="ORF">A2675_01200</name>
</gene>
<dbReference type="InterPro" id="IPR011060">
    <property type="entry name" value="RibuloseP-bd_barrel"/>
</dbReference>
<evidence type="ECO:0000313" key="4">
    <source>
        <dbReference type="Proteomes" id="UP000176997"/>
    </source>
</evidence>
<dbReference type="InterPro" id="IPR000056">
    <property type="entry name" value="Ribul_P_3_epim-like"/>
</dbReference>
<reference evidence="3 4" key="1">
    <citation type="journal article" date="2016" name="Nat. Commun.">
        <title>Thousands of microbial genomes shed light on interconnected biogeochemical processes in an aquifer system.</title>
        <authorList>
            <person name="Anantharaman K."/>
            <person name="Brown C.T."/>
            <person name="Hug L.A."/>
            <person name="Sharon I."/>
            <person name="Castelle C.J."/>
            <person name="Probst A.J."/>
            <person name="Thomas B.C."/>
            <person name="Singh A."/>
            <person name="Wilkins M.J."/>
            <person name="Karaoz U."/>
            <person name="Brodie E.L."/>
            <person name="Williams K.H."/>
            <person name="Hubbard S.S."/>
            <person name="Banfield J.F."/>
        </authorList>
    </citation>
    <scope>NUCLEOTIDE SEQUENCE [LARGE SCALE GENOMIC DNA]</scope>
</reference>
<keyword evidence="1" id="KW-0479">Metal-binding</keyword>
<dbReference type="AlphaFoldDB" id="A0A1G2S4U2"/>
<comment type="caution">
    <text evidence="3">The sequence shown here is derived from an EMBL/GenBank/DDBJ whole genome shotgun (WGS) entry which is preliminary data.</text>
</comment>
<evidence type="ECO:0008006" key="5">
    <source>
        <dbReference type="Google" id="ProtNLM"/>
    </source>
</evidence>